<evidence type="ECO:0000259" key="2">
    <source>
        <dbReference type="PROSITE" id="PS50110"/>
    </source>
</evidence>
<evidence type="ECO:0000256" key="1">
    <source>
        <dbReference type="PROSITE-ProRule" id="PRU00169"/>
    </source>
</evidence>
<dbReference type="PROSITE" id="PS50110">
    <property type="entry name" value="RESPONSE_REGULATORY"/>
    <property type="match status" value="1"/>
</dbReference>
<dbReference type="InterPro" id="IPR011006">
    <property type="entry name" value="CheY-like_superfamily"/>
</dbReference>
<gene>
    <name evidence="3" type="ORF">EV196_10257</name>
</gene>
<dbReference type="RefSeq" id="WP_132215116.1">
    <property type="nucleotide sequence ID" value="NZ_OX156936.1"/>
</dbReference>
<protein>
    <submittedName>
        <fullName evidence="3">Response regulator receiver domain-containing protein</fullName>
    </submittedName>
</protein>
<feature type="modified residue" description="4-aspartylphosphate" evidence="1">
    <location>
        <position position="59"/>
    </location>
</feature>
<dbReference type="AlphaFoldDB" id="A0A4R1RMJ5"/>
<keyword evidence="4" id="KW-1185">Reference proteome</keyword>
<dbReference type="Pfam" id="PF00072">
    <property type="entry name" value="Response_reg"/>
    <property type="match status" value="1"/>
</dbReference>
<proteinExistence type="predicted"/>
<feature type="domain" description="Response regulatory" evidence="2">
    <location>
        <begin position="5"/>
        <end position="126"/>
    </location>
</feature>
<dbReference type="InterPro" id="IPR001789">
    <property type="entry name" value="Sig_transdc_resp-reg_receiver"/>
</dbReference>
<evidence type="ECO:0000313" key="4">
    <source>
        <dbReference type="Proteomes" id="UP000295455"/>
    </source>
</evidence>
<reference evidence="3 4" key="1">
    <citation type="submission" date="2019-03" db="EMBL/GenBank/DDBJ databases">
        <title>Genomic Encyclopedia of Type Strains, Phase IV (KMG-IV): sequencing the most valuable type-strain genomes for metagenomic binning, comparative biology and taxonomic classification.</title>
        <authorList>
            <person name="Goeker M."/>
        </authorList>
    </citation>
    <scope>NUCLEOTIDE SEQUENCE [LARGE SCALE GENOMIC DNA]</scope>
    <source>
        <strain evidence="3 4">DSM 18792</strain>
    </source>
</reference>
<dbReference type="PANTHER" id="PTHR44520">
    <property type="entry name" value="RESPONSE REGULATOR RCP1-RELATED"/>
    <property type="match status" value="1"/>
</dbReference>
<dbReference type="EMBL" id="SLUP01000002">
    <property type="protein sequence ID" value="TCL67501.1"/>
    <property type="molecule type" value="Genomic_DNA"/>
</dbReference>
<sequence>MKNIKIILVDDDEDDRMLFTEAFEELKLNANLFVFENGNKLLNFLKEVDDYMGTHIFLDLNMPVISGMECLKKIREFTDRNIPLVTIYSTSSAQADIEEAYKLGANGYLIKPSSYSILKESLEKSILEGISN</sequence>
<dbReference type="InterPro" id="IPR052893">
    <property type="entry name" value="TCS_response_regulator"/>
</dbReference>
<dbReference type="GO" id="GO:0000160">
    <property type="term" value="P:phosphorelay signal transduction system"/>
    <property type="evidence" value="ECO:0007669"/>
    <property type="project" value="InterPro"/>
</dbReference>
<evidence type="ECO:0000313" key="3">
    <source>
        <dbReference type="EMBL" id="TCL67501.1"/>
    </source>
</evidence>
<organism evidence="3 4">
    <name type="scientific">Mariniflexile fucanivorans</name>
    <dbReference type="NCBI Taxonomy" id="264023"/>
    <lineage>
        <taxon>Bacteria</taxon>
        <taxon>Pseudomonadati</taxon>
        <taxon>Bacteroidota</taxon>
        <taxon>Flavobacteriia</taxon>
        <taxon>Flavobacteriales</taxon>
        <taxon>Flavobacteriaceae</taxon>
        <taxon>Mariniflexile</taxon>
    </lineage>
</organism>
<dbReference type="PANTHER" id="PTHR44520:SF2">
    <property type="entry name" value="RESPONSE REGULATOR RCP1"/>
    <property type="match status" value="1"/>
</dbReference>
<dbReference type="Proteomes" id="UP000295455">
    <property type="component" value="Unassembled WGS sequence"/>
</dbReference>
<name>A0A4R1RMJ5_9FLAO</name>
<dbReference type="SMART" id="SM00448">
    <property type="entry name" value="REC"/>
    <property type="match status" value="1"/>
</dbReference>
<dbReference type="SUPFAM" id="SSF52172">
    <property type="entry name" value="CheY-like"/>
    <property type="match status" value="1"/>
</dbReference>
<comment type="caution">
    <text evidence="3">The sequence shown here is derived from an EMBL/GenBank/DDBJ whole genome shotgun (WGS) entry which is preliminary data.</text>
</comment>
<keyword evidence="1" id="KW-0597">Phosphoprotein</keyword>
<dbReference type="OrthoDB" id="958614at2"/>
<dbReference type="Gene3D" id="3.40.50.2300">
    <property type="match status" value="1"/>
</dbReference>
<accession>A0A4R1RMJ5</accession>